<evidence type="ECO:0000313" key="2">
    <source>
        <dbReference type="Proteomes" id="UP001500724"/>
    </source>
</evidence>
<dbReference type="EMBL" id="BAAAGU010000054">
    <property type="protein sequence ID" value="GAA0662251.1"/>
    <property type="molecule type" value="Genomic_DNA"/>
</dbReference>
<sequence>MRIAPSAPGSPDAPILGFDGDCAFCQATIARLQRHARPRIQATPWQALPDHVTRPHRERLDREVLLFEGTGVTSSGAQALGAYLASSPRLRYRAAGRLLRMPAIKQTARLVYRQIAAHRHRMPGGTAACTLPRTHG</sequence>
<dbReference type="RefSeq" id="WP_344005440.1">
    <property type="nucleotide sequence ID" value="NZ_BAAAGU010000054.1"/>
</dbReference>
<comment type="caution">
    <text evidence="1">The sequence shown here is derived from an EMBL/GenBank/DDBJ whole genome shotgun (WGS) entry which is preliminary data.</text>
</comment>
<organism evidence="1 2">
    <name type="scientific">Streptomyces thermocarboxydovorans</name>
    <dbReference type="NCBI Taxonomy" id="59298"/>
    <lineage>
        <taxon>Bacteria</taxon>
        <taxon>Bacillati</taxon>
        <taxon>Actinomycetota</taxon>
        <taxon>Actinomycetes</taxon>
        <taxon>Kitasatosporales</taxon>
        <taxon>Streptomycetaceae</taxon>
        <taxon>Streptomyces</taxon>
    </lineage>
</organism>
<reference evidence="1 2" key="1">
    <citation type="journal article" date="2019" name="Int. J. Syst. Evol. Microbiol.">
        <title>The Global Catalogue of Microorganisms (GCM) 10K type strain sequencing project: providing services to taxonomists for standard genome sequencing and annotation.</title>
        <authorList>
            <consortium name="The Broad Institute Genomics Platform"/>
            <consortium name="The Broad Institute Genome Sequencing Center for Infectious Disease"/>
            <person name="Wu L."/>
            <person name="Ma J."/>
        </authorList>
    </citation>
    <scope>NUCLEOTIDE SEQUENCE [LARGE SCALE GENOMIC DNA]</scope>
    <source>
        <strain evidence="1 2">JCM 10367</strain>
    </source>
</reference>
<evidence type="ECO:0000313" key="1">
    <source>
        <dbReference type="EMBL" id="GAA0662251.1"/>
    </source>
</evidence>
<protein>
    <recommendedName>
        <fullName evidence="3">DUF393 domain-containing protein</fullName>
    </recommendedName>
</protein>
<name>A0ABN1HQ77_9ACTN</name>
<dbReference type="InterPro" id="IPR007263">
    <property type="entry name" value="DCC1-like"/>
</dbReference>
<dbReference type="Proteomes" id="UP001500724">
    <property type="component" value="Unassembled WGS sequence"/>
</dbReference>
<dbReference type="Pfam" id="PF04134">
    <property type="entry name" value="DCC1-like"/>
    <property type="match status" value="1"/>
</dbReference>
<accession>A0ABN1HQ77</accession>
<gene>
    <name evidence="1" type="ORF">GCM10009535_47340</name>
</gene>
<keyword evidence="2" id="KW-1185">Reference proteome</keyword>
<proteinExistence type="predicted"/>
<evidence type="ECO:0008006" key="3">
    <source>
        <dbReference type="Google" id="ProtNLM"/>
    </source>
</evidence>